<name>A0ABP3FW17_9ACTN</name>
<proteinExistence type="predicted"/>
<evidence type="ECO:0000313" key="1">
    <source>
        <dbReference type="EMBL" id="GAA0327950.1"/>
    </source>
</evidence>
<evidence type="ECO:0000313" key="2">
    <source>
        <dbReference type="Proteomes" id="UP001501867"/>
    </source>
</evidence>
<keyword evidence="2" id="KW-1185">Reference proteome</keyword>
<accession>A0ABP3FW17</accession>
<protein>
    <submittedName>
        <fullName evidence="1">Uncharacterized protein</fullName>
    </submittedName>
</protein>
<reference evidence="2" key="1">
    <citation type="journal article" date="2019" name="Int. J. Syst. Evol. Microbiol.">
        <title>The Global Catalogue of Microorganisms (GCM) 10K type strain sequencing project: providing services to taxonomists for standard genome sequencing and annotation.</title>
        <authorList>
            <consortium name="The Broad Institute Genomics Platform"/>
            <consortium name="The Broad Institute Genome Sequencing Center for Infectious Disease"/>
            <person name="Wu L."/>
            <person name="Ma J."/>
        </authorList>
    </citation>
    <scope>NUCLEOTIDE SEQUENCE [LARGE SCALE GENOMIC DNA]</scope>
    <source>
        <strain evidence="2">JCM 4505</strain>
    </source>
</reference>
<sequence length="75" mass="7969">MPGLAILANPGTWRRPLSQGMRRGRRPRWIRSTLEGGGCEGGPVTLRPPVEPMLAQAAESVPGPAAVRAGVAYEH</sequence>
<dbReference type="EMBL" id="BAAABV010000047">
    <property type="protein sequence ID" value="GAA0327950.1"/>
    <property type="molecule type" value="Genomic_DNA"/>
</dbReference>
<comment type="caution">
    <text evidence="1">The sequence shown here is derived from an EMBL/GenBank/DDBJ whole genome shotgun (WGS) entry which is preliminary data.</text>
</comment>
<gene>
    <name evidence="1" type="ORF">GCM10010302_78650</name>
</gene>
<dbReference type="Proteomes" id="UP001501867">
    <property type="component" value="Unassembled WGS sequence"/>
</dbReference>
<organism evidence="1 2">
    <name type="scientific">Streptomyces polychromogenes</name>
    <dbReference type="NCBI Taxonomy" id="67342"/>
    <lineage>
        <taxon>Bacteria</taxon>
        <taxon>Bacillati</taxon>
        <taxon>Actinomycetota</taxon>
        <taxon>Actinomycetes</taxon>
        <taxon>Kitasatosporales</taxon>
        <taxon>Streptomycetaceae</taxon>
        <taxon>Streptomyces</taxon>
    </lineage>
</organism>